<feature type="domain" description="Peptidase S26" evidence="8">
    <location>
        <begin position="8"/>
        <end position="161"/>
    </location>
</feature>
<gene>
    <name evidence="9" type="ORF">BBF96_02455</name>
</gene>
<dbReference type="AlphaFoldDB" id="A0A3Q9HNX2"/>
<dbReference type="Pfam" id="PF10502">
    <property type="entry name" value="Peptidase_S26"/>
    <property type="match status" value="1"/>
</dbReference>
<evidence type="ECO:0000313" key="10">
    <source>
        <dbReference type="Proteomes" id="UP000267250"/>
    </source>
</evidence>
<proteinExistence type="inferred from homology"/>
<dbReference type="Gene3D" id="2.10.109.10">
    <property type="entry name" value="Umud Fragment, subunit A"/>
    <property type="match status" value="1"/>
</dbReference>
<dbReference type="PANTHER" id="PTHR43390:SF1">
    <property type="entry name" value="CHLOROPLAST PROCESSING PEPTIDASE"/>
    <property type="match status" value="1"/>
</dbReference>
<dbReference type="InterPro" id="IPR019757">
    <property type="entry name" value="Pept_S26A_signal_pept_1_Lys-AS"/>
</dbReference>
<dbReference type="GO" id="GO:0004252">
    <property type="term" value="F:serine-type endopeptidase activity"/>
    <property type="evidence" value="ECO:0007669"/>
    <property type="project" value="InterPro"/>
</dbReference>
<feature type="active site" evidence="6">
    <location>
        <position position="38"/>
    </location>
</feature>
<dbReference type="RefSeq" id="WP_127015685.1">
    <property type="nucleotide sequence ID" value="NZ_CP016379.1"/>
</dbReference>
<evidence type="ECO:0000256" key="6">
    <source>
        <dbReference type="PIRSR" id="PIRSR600223-1"/>
    </source>
</evidence>
<dbReference type="GO" id="GO:0005886">
    <property type="term" value="C:plasma membrane"/>
    <property type="evidence" value="ECO:0007669"/>
    <property type="project" value="UniProtKB-SubCell"/>
</dbReference>
<evidence type="ECO:0000256" key="2">
    <source>
        <dbReference type="ARBA" id="ARBA00004401"/>
    </source>
</evidence>
<feature type="transmembrane region" description="Helical" evidence="7">
    <location>
        <begin position="14"/>
        <end position="34"/>
    </location>
</feature>
<keyword evidence="7" id="KW-0645">Protease</keyword>
<dbReference type="PANTHER" id="PTHR43390">
    <property type="entry name" value="SIGNAL PEPTIDASE I"/>
    <property type="match status" value="1"/>
</dbReference>
<keyword evidence="7" id="KW-0812">Transmembrane</keyword>
<comment type="similarity">
    <text evidence="3 7">Belongs to the peptidase S26 family.</text>
</comment>
<comment type="catalytic activity">
    <reaction evidence="1 7">
        <text>Cleavage of hydrophobic, N-terminal signal or leader sequences from secreted and periplasmic proteins.</text>
        <dbReference type="EC" id="3.4.21.89"/>
    </reaction>
</comment>
<sequence length="171" mass="20036">MSSKETLFEYGRSIFWASVVSLLLITFVVQAFYIPSGSMRPTLEVRDRILVNKFIYRFKDPERFDIIVFKYPVDPSRKFIKRVIGVGGDKIQIIKGQVYVNDRPLKEDYILTKGYSNYGPVIVPEGNYFVLGDNRNNSEDSRIWGFVPRENIIGQAFLIFWPLNRIRLLNW</sequence>
<protein>
    <recommendedName>
        <fullName evidence="4 7">Signal peptidase I</fullName>
        <ecNumber evidence="4 7">3.4.21.89</ecNumber>
    </recommendedName>
</protein>
<accession>A0A3Q9HNX2</accession>
<dbReference type="PROSITE" id="PS00760">
    <property type="entry name" value="SPASE_I_2"/>
    <property type="match status" value="1"/>
</dbReference>
<dbReference type="GO" id="GO:0006465">
    <property type="term" value="P:signal peptide processing"/>
    <property type="evidence" value="ECO:0007669"/>
    <property type="project" value="InterPro"/>
</dbReference>
<keyword evidence="7" id="KW-1133">Transmembrane helix</keyword>
<dbReference type="SUPFAM" id="SSF51306">
    <property type="entry name" value="LexA/Signal peptidase"/>
    <property type="match status" value="1"/>
</dbReference>
<organism evidence="9 10">
    <name type="scientific">Anoxybacter fermentans</name>
    <dbReference type="NCBI Taxonomy" id="1323375"/>
    <lineage>
        <taxon>Bacteria</taxon>
        <taxon>Bacillati</taxon>
        <taxon>Bacillota</taxon>
        <taxon>Clostridia</taxon>
        <taxon>Halanaerobiales</taxon>
        <taxon>Anoxybacter</taxon>
    </lineage>
</organism>
<dbReference type="CDD" id="cd06530">
    <property type="entry name" value="S26_SPase_I"/>
    <property type="match status" value="1"/>
</dbReference>
<dbReference type="KEGG" id="aft:BBF96_02455"/>
<dbReference type="OrthoDB" id="9802919at2"/>
<dbReference type="InterPro" id="IPR019758">
    <property type="entry name" value="Pept_S26A_signal_pept_1_CS"/>
</dbReference>
<feature type="active site" evidence="6">
    <location>
        <position position="81"/>
    </location>
</feature>
<dbReference type="EC" id="3.4.21.89" evidence="4 7"/>
<dbReference type="Proteomes" id="UP000267250">
    <property type="component" value="Chromosome"/>
</dbReference>
<dbReference type="InterPro" id="IPR019533">
    <property type="entry name" value="Peptidase_S26"/>
</dbReference>
<evidence type="ECO:0000256" key="7">
    <source>
        <dbReference type="RuleBase" id="RU362042"/>
    </source>
</evidence>
<name>A0A3Q9HNX2_9FIRM</name>
<keyword evidence="10" id="KW-1185">Reference proteome</keyword>
<dbReference type="NCBIfam" id="TIGR02227">
    <property type="entry name" value="sigpep_I_bact"/>
    <property type="match status" value="1"/>
</dbReference>
<reference evidence="9 10" key="1">
    <citation type="submission" date="2016-07" db="EMBL/GenBank/DDBJ databases">
        <title>Genome and transcriptome analysis of iron-reducing fermentative bacteria Anoxybacter fermentans.</title>
        <authorList>
            <person name="Zeng X."/>
            <person name="Shao Z."/>
        </authorList>
    </citation>
    <scope>NUCLEOTIDE SEQUENCE [LARGE SCALE GENOMIC DNA]</scope>
    <source>
        <strain evidence="9 10">DY22613</strain>
    </source>
</reference>
<dbReference type="InterPro" id="IPR000223">
    <property type="entry name" value="Pept_S26A_signal_pept_1"/>
</dbReference>
<dbReference type="PRINTS" id="PR00727">
    <property type="entry name" value="LEADERPTASE"/>
</dbReference>
<dbReference type="InterPro" id="IPR036286">
    <property type="entry name" value="LexA/Signal_pep-like_sf"/>
</dbReference>
<evidence type="ECO:0000256" key="1">
    <source>
        <dbReference type="ARBA" id="ARBA00000677"/>
    </source>
</evidence>
<comment type="subcellular location">
    <subcellularLocation>
        <location evidence="2">Cell membrane</location>
        <topology evidence="2">Single-pass type II membrane protein</topology>
    </subcellularLocation>
    <subcellularLocation>
        <location evidence="7">Membrane</location>
        <topology evidence="7">Single-pass type II membrane protein</topology>
    </subcellularLocation>
</comment>
<keyword evidence="5 7" id="KW-0378">Hydrolase</keyword>
<evidence type="ECO:0000256" key="3">
    <source>
        <dbReference type="ARBA" id="ARBA00009370"/>
    </source>
</evidence>
<dbReference type="PROSITE" id="PS00761">
    <property type="entry name" value="SPASE_I_3"/>
    <property type="match status" value="1"/>
</dbReference>
<dbReference type="GO" id="GO:0009003">
    <property type="term" value="F:signal peptidase activity"/>
    <property type="evidence" value="ECO:0007669"/>
    <property type="project" value="UniProtKB-EC"/>
</dbReference>
<evidence type="ECO:0000313" key="9">
    <source>
        <dbReference type="EMBL" id="AZR72352.1"/>
    </source>
</evidence>
<keyword evidence="7" id="KW-0472">Membrane</keyword>
<dbReference type="EMBL" id="CP016379">
    <property type="protein sequence ID" value="AZR72352.1"/>
    <property type="molecule type" value="Genomic_DNA"/>
</dbReference>
<evidence type="ECO:0000259" key="8">
    <source>
        <dbReference type="Pfam" id="PF10502"/>
    </source>
</evidence>
<evidence type="ECO:0000256" key="4">
    <source>
        <dbReference type="ARBA" id="ARBA00013208"/>
    </source>
</evidence>
<evidence type="ECO:0000256" key="5">
    <source>
        <dbReference type="ARBA" id="ARBA00022801"/>
    </source>
</evidence>